<evidence type="ECO:0000259" key="2">
    <source>
        <dbReference type="Pfam" id="PF13837"/>
    </source>
</evidence>
<evidence type="ECO:0000313" key="7">
    <source>
        <dbReference type="RefSeq" id="XP_022249409.1"/>
    </source>
</evidence>
<dbReference type="Gene3D" id="1.10.10.60">
    <property type="entry name" value="Homeodomain-like"/>
    <property type="match status" value="1"/>
</dbReference>
<dbReference type="GeneID" id="106465768"/>
<dbReference type="Pfam" id="PF13837">
    <property type="entry name" value="Myb_DNA-bind_4"/>
    <property type="match status" value="1"/>
</dbReference>
<keyword evidence="3" id="KW-1185">Reference proteome</keyword>
<organism evidence="3 8">
    <name type="scientific">Limulus polyphemus</name>
    <name type="common">Atlantic horseshoe crab</name>
    <dbReference type="NCBI Taxonomy" id="6850"/>
    <lineage>
        <taxon>Eukaryota</taxon>
        <taxon>Metazoa</taxon>
        <taxon>Ecdysozoa</taxon>
        <taxon>Arthropoda</taxon>
        <taxon>Chelicerata</taxon>
        <taxon>Merostomata</taxon>
        <taxon>Xiphosura</taxon>
        <taxon>Limulidae</taxon>
        <taxon>Limulus</taxon>
    </lineage>
</organism>
<feature type="compositionally biased region" description="Polar residues" evidence="1">
    <location>
        <begin position="137"/>
        <end position="146"/>
    </location>
</feature>
<dbReference type="RefSeq" id="XP_013781457.1">
    <property type="nucleotide sequence ID" value="XM_013926003.2"/>
</dbReference>
<dbReference type="Proteomes" id="UP000694941">
    <property type="component" value="Unplaced"/>
</dbReference>
<dbReference type="RefSeq" id="XP_022249409.1">
    <property type="nucleotide sequence ID" value="XM_022393701.1"/>
</dbReference>
<proteinExistence type="predicted"/>
<evidence type="ECO:0000313" key="4">
    <source>
        <dbReference type="RefSeq" id="XP_013781455.1"/>
    </source>
</evidence>
<dbReference type="RefSeq" id="XP_013781455.1">
    <property type="nucleotide sequence ID" value="XM_013926001.2"/>
</dbReference>
<feature type="region of interest" description="Disordered" evidence="1">
    <location>
        <begin position="129"/>
        <end position="159"/>
    </location>
</feature>
<sequence length="228" mass="26475">MSEEHQELNSAYTTVSVLPVQETTEEDGSRLTVWSPSMTKLLITLRRANDRLFVEGLVTKKKAWDLIAKKATEVSGVVIGGEQCCNKWKKIEKKYREVKENQGKPVEDKNIRIDEDFCEEMEEIMENEAKMPRLCKKTNQPSTSQASDESEDEDSNFTVDESCEYSLSALANSKRKRKRTTATEIVQALEMFRKERKKDEEDRMKRLEQMHKERMQLLEKLVTAITKT</sequence>
<reference evidence="4 5" key="1">
    <citation type="submission" date="2025-05" db="UniProtKB">
        <authorList>
            <consortium name="RefSeq"/>
        </authorList>
    </citation>
    <scope>IDENTIFICATION</scope>
    <source>
        <tissue evidence="4 5">Muscle</tissue>
    </source>
</reference>
<dbReference type="RefSeq" id="XP_013781456.1">
    <property type="nucleotide sequence ID" value="XM_013926002.2"/>
</dbReference>
<dbReference type="RefSeq" id="XP_022249411.1">
    <property type="nucleotide sequence ID" value="XM_022393703.1"/>
</dbReference>
<feature type="domain" description="Myb/SANT-like DNA-binding" evidence="2">
    <location>
        <begin position="33"/>
        <end position="123"/>
    </location>
</feature>
<evidence type="ECO:0000313" key="5">
    <source>
        <dbReference type="RefSeq" id="XP_013781456.1"/>
    </source>
</evidence>
<evidence type="ECO:0000313" key="8">
    <source>
        <dbReference type="RefSeq" id="XP_022249411.1"/>
    </source>
</evidence>
<protein>
    <submittedName>
        <fullName evidence="4 5">Uncharacterized protein LOC106465768</fullName>
    </submittedName>
</protein>
<evidence type="ECO:0000313" key="3">
    <source>
        <dbReference type="Proteomes" id="UP000694941"/>
    </source>
</evidence>
<evidence type="ECO:0000313" key="6">
    <source>
        <dbReference type="RefSeq" id="XP_013781457.1"/>
    </source>
</evidence>
<name>A0ABM1T0K5_LIMPO</name>
<accession>A0ABM1T0K5</accession>
<gene>
    <name evidence="4 5 6 7 8" type="primary">LOC106465768</name>
</gene>
<evidence type="ECO:0000256" key="1">
    <source>
        <dbReference type="SAM" id="MobiDB-lite"/>
    </source>
</evidence>
<dbReference type="InterPro" id="IPR044822">
    <property type="entry name" value="Myb_DNA-bind_4"/>
</dbReference>